<accession>A0A565AZS2</accession>
<comment type="caution">
    <text evidence="1">The sequence shown here is derived from an EMBL/GenBank/DDBJ whole genome shotgun (WGS) entry which is preliminary data.</text>
</comment>
<evidence type="ECO:0000313" key="2">
    <source>
        <dbReference type="Proteomes" id="UP000489600"/>
    </source>
</evidence>
<organism evidence="1 2">
    <name type="scientific">Arabis nemorensis</name>
    <dbReference type="NCBI Taxonomy" id="586526"/>
    <lineage>
        <taxon>Eukaryota</taxon>
        <taxon>Viridiplantae</taxon>
        <taxon>Streptophyta</taxon>
        <taxon>Embryophyta</taxon>
        <taxon>Tracheophyta</taxon>
        <taxon>Spermatophyta</taxon>
        <taxon>Magnoliopsida</taxon>
        <taxon>eudicotyledons</taxon>
        <taxon>Gunneridae</taxon>
        <taxon>Pentapetalae</taxon>
        <taxon>rosids</taxon>
        <taxon>malvids</taxon>
        <taxon>Brassicales</taxon>
        <taxon>Brassicaceae</taxon>
        <taxon>Arabideae</taxon>
        <taxon>Arabis</taxon>
    </lineage>
</organism>
<reference evidence="1" key="1">
    <citation type="submission" date="2019-07" db="EMBL/GenBank/DDBJ databases">
        <authorList>
            <person name="Dittberner H."/>
        </authorList>
    </citation>
    <scope>NUCLEOTIDE SEQUENCE [LARGE SCALE GENOMIC DNA]</scope>
</reference>
<dbReference type="EMBL" id="CABITT030000002">
    <property type="protein sequence ID" value="VVA94573.1"/>
    <property type="molecule type" value="Genomic_DNA"/>
</dbReference>
<dbReference type="AlphaFoldDB" id="A0A565AZS2"/>
<dbReference type="Proteomes" id="UP000489600">
    <property type="component" value="Unassembled WGS sequence"/>
</dbReference>
<evidence type="ECO:0000313" key="1">
    <source>
        <dbReference type="EMBL" id="VVA94573.1"/>
    </source>
</evidence>
<sequence length="94" mass="10859">MAGSQLEKRVKYKDPGTPGVLRIIQSFNCRLTSKGMSRIFEFERHACLPWFHHETKEIWCRMIDLEGIHATAERSDFWGLSLVAVDCSIVYLSL</sequence>
<keyword evidence="2" id="KW-1185">Reference proteome</keyword>
<proteinExistence type="predicted"/>
<gene>
    <name evidence="1" type="ORF">ANE_LOCUS5018</name>
</gene>
<name>A0A565AZS2_9BRAS</name>
<protein>
    <submittedName>
        <fullName evidence="1">Uncharacterized protein</fullName>
    </submittedName>
</protein>